<sequence>MKKLSLIVLLILAFSANGVLAQITIAPTMVFVDQQNRFGSFLVLNGSEEAQEVSIEFPFGYPVTGPEGNIDMIYNDSTAANQYGISDVVRGFPQNFVLQPGERQTVRLTIRPKDYSNGTYWTRIKTTSNAQEPAIGATSDDEITAQITYQFEQVTTLFYKHGETNTGIDINNFSARDTEDDIEFIIDASRTGNSPFLGSIILEVNDADGNTAAEKLASTSIYFDYRQIFSIPKSDLNDGNYNATVTFKTQRPDVPNEDIVQMNPVSRSISYSKE</sequence>
<proteinExistence type="predicted"/>
<dbReference type="AlphaFoldDB" id="A0A6M1SYD0"/>
<organism evidence="2 3">
    <name type="scientific">Halalkalibaculum roseum</name>
    <dbReference type="NCBI Taxonomy" id="2709311"/>
    <lineage>
        <taxon>Bacteria</taxon>
        <taxon>Pseudomonadati</taxon>
        <taxon>Balneolota</taxon>
        <taxon>Balneolia</taxon>
        <taxon>Balneolales</taxon>
        <taxon>Balneolaceae</taxon>
        <taxon>Halalkalibaculum</taxon>
    </lineage>
</organism>
<dbReference type="RefSeq" id="WP_165141864.1">
    <property type="nucleotide sequence ID" value="NZ_JAALLT010000003.1"/>
</dbReference>
<keyword evidence="1" id="KW-0732">Signal</keyword>
<reference evidence="2 3" key="1">
    <citation type="submission" date="2020-02" db="EMBL/GenBank/DDBJ databases">
        <title>Balneolaceae bacterium YR4-1, complete genome.</title>
        <authorList>
            <person name="Li Y."/>
            <person name="Wu S."/>
        </authorList>
    </citation>
    <scope>NUCLEOTIDE SEQUENCE [LARGE SCALE GENOMIC DNA]</scope>
    <source>
        <strain evidence="2 3">YR4-1</strain>
    </source>
</reference>
<dbReference type="Proteomes" id="UP000473278">
    <property type="component" value="Unassembled WGS sequence"/>
</dbReference>
<accession>A0A6M1SYD0</accession>
<name>A0A6M1SYD0_9BACT</name>
<gene>
    <name evidence="2" type="ORF">G3570_09950</name>
</gene>
<dbReference type="EMBL" id="JAALLT010000003">
    <property type="protein sequence ID" value="NGP76956.1"/>
    <property type="molecule type" value="Genomic_DNA"/>
</dbReference>
<feature type="chain" id="PRO_5026886635" evidence="1">
    <location>
        <begin position="22"/>
        <end position="274"/>
    </location>
</feature>
<protein>
    <submittedName>
        <fullName evidence="2">Uncharacterized protein</fullName>
    </submittedName>
</protein>
<evidence type="ECO:0000256" key="1">
    <source>
        <dbReference type="SAM" id="SignalP"/>
    </source>
</evidence>
<comment type="caution">
    <text evidence="2">The sequence shown here is derived from an EMBL/GenBank/DDBJ whole genome shotgun (WGS) entry which is preliminary data.</text>
</comment>
<feature type="signal peptide" evidence="1">
    <location>
        <begin position="1"/>
        <end position="21"/>
    </location>
</feature>
<keyword evidence="3" id="KW-1185">Reference proteome</keyword>
<evidence type="ECO:0000313" key="3">
    <source>
        <dbReference type="Proteomes" id="UP000473278"/>
    </source>
</evidence>
<evidence type="ECO:0000313" key="2">
    <source>
        <dbReference type="EMBL" id="NGP76956.1"/>
    </source>
</evidence>